<comment type="subcellular location">
    <subcellularLocation>
        <location evidence="1">Endoplasmic reticulum</location>
    </subcellularLocation>
</comment>
<keyword evidence="16" id="KW-1185">Reference proteome</keyword>
<comment type="similarity">
    <text evidence="3 10">Belongs to the glycosyl hydrolase 31 family.</text>
</comment>
<dbReference type="AlphaFoldDB" id="A0AAV8YE22"/>
<protein>
    <recommendedName>
        <fullName evidence="9">Glucosidase II subunit alpha</fullName>
    </recommendedName>
</protein>
<evidence type="ECO:0000313" key="16">
    <source>
        <dbReference type="Proteomes" id="UP001162162"/>
    </source>
</evidence>
<keyword evidence="8 10" id="KW-0326">Glycosidase</keyword>
<dbReference type="GO" id="GO:0005783">
    <property type="term" value="C:endoplasmic reticulum"/>
    <property type="evidence" value="ECO:0007669"/>
    <property type="project" value="UniProtKB-SubCell"/>
</dbReference>
<dbReference type="GO" id="GO:0006491">
    <property type="term" value="P:N-glycan processing"/>
    <property type="evidence" value="ECO:0007669"/>
    <property type="project" value="TreeGrafter"/>
</dbReference>
<evidence type="ECO:0000259" key="14">
    <source>
        <dbReference type="Pfam" id="PF21365"/>
    </source>
</evidence>
<feature type="domain" description="Glycoside hydrolase family 31 TIM barrel" evidence="12">
    <location>
        <begin position="289"/>
        <end position="545"/>
    </location>
</feature>
<dbReference type="PROSITE" id="PS00129">
    <property type="entry name" value="GLYCOSYL_HYDROL_F31_1"/>
    <property type="match status" value="1"/>
</dbReference>
<evidence type="ECO:0000256" key="3">
    <source>
        <dbReference type="ARBA" id="ARBA00007806"/>
    </source>
</evidence>
<dbReference type="PANTHER" id="PTHR22762">
    <property type="entry name" value="ALPHA-GLUCOSIDASE"/>
    <property type="match status" value="1"/>
</dbReference>
<evidence type="ECO:0000256" key="11">
    <source>
        <dbReference type="SAM" id="SignalP"/>
    </source>
</evidence>
<reference evidence="15" key="1">
    <citation type="journal article" date="2023" name="Insect Mol. Biol.">
        <title>Genome sequencing provides insights into the evolution of gene families encoding plant cell wall-degrading enzymes in longhorned beetles.</title>
        <authorList>
            <person name="Shin N.R."/>
            <person name="Okamura Y."/>
            <person name="Kirsch R."/>
            <person name="Pauchet Y."/>
        </authorList>
    </citation>
    <scope>NUCLEOTIDE SEQUENCE</scope>
    <source>
        <strain evidence="15">AMC_N1</strain>
    </source>
</reference>
<evidence type="ECO:0000256" key="6">
    <source>
        <dbReference type="ARBA" id="ARBA00022824"/>
    </source>
</evidence>
<evidence type="ECO:0000256" key="10">
    <source>
        <dbReference type="RuleBase" id="RU361185"/>
    </source>
</evidence>
<dbReference type="InterPro" id="IPR000322">
    <property type="entry name" value="Glyco_hydro_31_TIM"/>
</dbReference>
<organism evidence="15 16">
    <name type="scientific">Aromia moschata</name>
    <dbReference type="NCBI Taxonomy" id="1265417"/>
    <lineage>
        <taxon>Eukaryota</taxon>
        <taxon>Metazoa</taxon>
        <taxon>Ecdysozoa</taxon>
        <taxon>Arthropoda</taxon>
        <taxon>Hexapoda</taxon>
        <taxon>Insecta</taxon>
        <taxon>Pterygota</taxon>
        <taxon>Neoptera</taxon>
        <taxon>Endopterygota</taxon>
        <taxon>Coleoptera</taxon>
        <taxon>Polyphaga</taxon>
        <taxon>Cucujiformia</taxon>
        <taxon>Chrysomeloidea</taxon>
        <taxon>Cerambycidae</taxon>
        <taxon>Cerambycinae</taxon>
        <taxon>Callichromatini</taxon>
        <taxon>Aromia</taxon>
    </lineage>
</organism>
<feature type="chain" id="PRO_5043675938" description="Glucosidase II subunit alpha" evidence="11">
    <location>
        <begin position="16"/>
        <end position="824"/>
    </location>
</feature>
<evidence type="ECO:0000259" key="13">
    <source>
        <dbReference type="Pfam" id="PF13802"/>
    </source>
</evidence>
<evidence type="ECO:0000256" key="8">
    <source>
        <dbReference type="ARBA" id="ARBA00023295"/>
    </source>
</evidence>
<keyword evidence="6" id="KW-0256">Endoplasmic reticulum</keyword>
<dbReference type="InterPro" id="IPR030458">
    <property type="entry name" value="Glyco_hydro_31_AS"/>
</dbReference>
<dbReference type="Pfam" id="PF13802">
    <property type="entry name" value="Gal_mutarotas_2"/>
    <property type="match status" value="1"/>
</dbReference>
<dbReference type="InterPro" id="IPR025887">
    <property type="entry name" value="Glyco_hydro_31_N_dom"/>
</dbReference>
<sequence length="824" mass="93833">MLRILISVLFSIAYGADHNVFKNCSRVPFCSNLRDQTLDQSAQFTANTSAFRINNNVLTIPLHNSNNEELVLQVYLMKGSTARVKVLEKNHSRYELSDILVSEPEVARLNSIIVKKGYITFGTGADPEQYKFTVNDGPPFQRDLKVVLRGDRLVMQNTNDSKAFSFDVDFPQATQLYGLLHHAYKIGLRDTVNGKSDPFRLRNSDTANYETDSPMALYGSVPVIYGNTGSALFGIFLHNAAEQWVDISYANTPSAYFMVESGTLDFFVMLGPGPTEVIRQFTSLTGVAHMPQLWTLGYHQCRFTYTSQEEVKDVVAQMDNHDFPMDAVWLDDGHSNGNRYFEWNPENFSDPVEMQKYISATGRKIVTIIDPHIKVDSNYSVYAEAKEKYFIKWTNGSNFEGICWPGLSSWIDFLDPAASDYYASWYAYDKFNGSTETLAGIWNDMNEPSVFDENFENTMPFETVHYGGVSHRDIHNIYGFLHTKSTHQGLMQRDEGTKRPFILTRSHFAGSQRYAAMWTGDNTADWPYLAASYSECMTANILGMAAAWLPFFRGHSNKGTARREPYLFDEDVQAVIRNAIKLRYKHIPVFYTLFYEHTLYGDPVVRPLFYTFPSYLEYDDHMLVGTDIMVRPILEPNVTEVLVTIPSNHKVEYWYRVDDDSWNWHTGPTEIDDLKVNISTIPIFYRGGSIIARKDREKVSTAHMINDPFNLYVNLDSVRLAEGRLYVDDYTSFEYSKSKNYLYLGFSYLQDSNGVQITNLDPTSNSTDVTVLIQSIIVHSTSSSGSRTSIRKEHTTTSDGTPLVSIDIANELRKRSAEGVTLYL</sequence>
<dbReference type="SUPFAM" id="SSF51445">
    <property type="entry name" value="(Trans)glycosidases"/>
    <property type="match status" value="1"/>
</dbReference>
<proteinExistence type="inferred from homology"/>
<accession>A0AAV8YE22</accession>
<dbReference type="Pfam" id="PF01055">
    <property type="entry name" value="Glyco_hydro_31_2nd"/>
    <property type="match status" value="1"/>
</dbReference>
<dbReference type="InterPro" id="IPR011013">
    <property type="entry name" value="Gal_mutarotase_sf_dom"/>
</dbReference>
<dbReference type="CDD" id="cd06603">
    <property type="entry name" value="GH31_GANC_GANAB_alpha"/>
    <property type="match status" value="1"/>
</dbReference>
<dbReference type="Gene3D" id="3.20.20.80">
    <property type="entry name" value="Glycosidases"/>
    <property type="match status" value="1"/>
</dbReference>
<dbReference type="GO" id="GO:0090599">
    <property type="term" value="F:alpha-glucosidase activity"/>
    <property type="evidence" value="ECO:0007669"/>
    <property type="project" value="UniProtKB-ARBA"/>
</dbReference>
<dbReference type="Gene3D" id="2.60.40.1760">
    <property type="entry name" value="glycosyl hydrolase (family 31)"/>
    <property type="match status" value="1"/>
</dbReference>
<dbReference type="InterPro" id="IPR013780">
    <property type="entry name" value="Glyco_hydro_b"/>
</dbReference>
<evidence type="ECO:0000259" key="12">
    <source>
        <dbReference type="Pfam" id="PF01055"/>
    </source>
</evidence>
<evidence type="ECO:0000256" key="2">
    <source>
        <dbReference type="ARBA" id="ARBA00004833"/>
    </source>
</evidence>
<dbReference type="CDD" id="cd14752">
    <property type="entry name" value="GH31_N"/>
    <property type="match status" value="1"/>
</dbReference>
<evidence type="ECO:0000256" key="1">
    <source>
        <dbReference type="ARBA" id="ARBA00004240"/>
    </source>
</evidence>
<dbReference type="SUPFAM" id="SSF51011">
    <property type="entry name" value="Glycosyl hydrolase domain"/>
    <property type="match status" value="1"/>
</dbReference>
<keyword evidence="5 10" id="KW-0378">Hydrolase</keyword>
<dbReference type="Proteomes" id="UP001162162">
    <property type="component" value="Unassembled WGS sequence"/>
</dbReference>
<dbReference type="InterPro" id="IPR017853">
    <property type="entry name" value="GH"/>
</dbReference>
<dbReference type="PANTHER" id="PTHR22762:SF54">
    <property type="entry name" value="BCDNA.GH04962"/>
    <property type="match status" value="1"/>
</dbReference>
<feature type="domain" description="Glycosyl hydrolase family 31 C-terminal" evidence="14">
    <location>
        <begin position="601"/>
        <end position="691"/>
    </location>
</feature>
<keyword evidence="7" id="KW-0325">Glycoprotein</keyword>
<dbReference type="GO" id="GO:0030246">
    <property type="term" value="F:carbohydrate binding"/>
    <property type="evidence" value="ECO:0007669"/>
    <property type="project" value="InterPro"/>
</dbReference>
<dbReference type="InterPro" id="IPR048395">
    <property type="entry name" value="Glyco_hydro_31_C"/>
</dbReference>
<dbReference type="Pfam" id="PF21365">
    <property type="entry name" value="Glyco_hydro_31_3rd"/>
    <property type="match status" value="1"/>
</dbReference>
<comment type="caution">
    <text evidence="15">The sequence shown here is derived from an EMBL/GenBank/DDBJ whole genome shotgun (WGS) entry which is preliminary data.</text>
</comment>
<feature type="signal peptide" evidence="11">
    <location>
        <begin position="1"/>
        <end position="15"/>
    </location>
</feature>
<feature type="domain" description="Glycoside hydrolase family 31 N-terminal" evidence="13">
    <location>
        <begin position="73"/>
        <end position="246"/>
    </location>
</feature>
<name>A0AAV8YE22_9CUCU</name>
<dbReference type="SUPFAM" id="SSF74650">
    <property type="entry name" value="Galactose mutarotase-like"/>
    <property type="match status" value="1"/>
</dbReference>
<keyword evidence="4 11" id="KW-0732">Signal</keyword>
<dbReference type="Gene3D" id="2.60.40.1180">
    <property type="entry name" value="Golgi alpha-mannosidase II"/>
    <property type="match status" value="2"/>
</dbReference>
<evidence type="ECO:0000256" key="4">
    <source>
        <dbReference type="ARBA" id="ARBA00022729"/>
    </source>
</evidence>
<gene>
    <name evidence="15" type="ORF">NQ318_016206</name>
</gene>
<evidence type="ECO:0000256" key="5">
    <source>
        <dbReference type="ARBA" id="ARBA00022801"/>
    </source>
</evidence>
<evidence type="ECO:0000256" key="7">
    <source>
        <dbReference type="ARBA" id="ARBA00023180"/>
    </source>
</evidence>
<dbReference type="EMBL" id="JAPWTK010000115">
    <property type="protein sequence ID" value="KAJ8949575.1"/>
    <property type="molecule type" value="Genomic_DNA"/>
</dbReference>
<dbReference type="GO" id="GO:0005975">
    <property type="term" value="P:carbohydrate metabolic process"/>
    <property type="evidence" value="ECO:0007669"/>
    <property type="project" value="InterPro"/>
</dbReference>
<comment type="pathway">
    <text evidence="2">Glycan metabolism; N-glycan metabolism.</text>
</comment>
<evidence type="ECO:0000256" key="9">
    <source>
        <dbReference type="ARBA" id="ARBA00042895"/>
    </source>
</evidence>
<evidence type="ECO:0000313" key="15">
    <source>
        <dbReference type="EMBL" id="KAJ8949575.1"/>
    </source>
</evidence>